<dbReference type="FunFam" id="3.30.450.20:FF:000046">
    <property type="entry name" value="Aerotaxis sensor receptor"/>
    <property type="match status" value="1"/>
</dbReference>
<dbReference type="Proteomes" id="UP000243924">
    <property type="component" value="Chromosome I"/>
</dbReference>
<evidence type="ECO:0000256" key="13">
    <source>
        <dbReference type="SAM" id="Phobius"/>
    </source>
</evidence>
<dbReference type="PANTHER" id="PTHR32089">
    <property type="entry name" value="METHYL-ACCEPTING CHEMOTAXIS PROTEIN MCPB"/>
    <property type="match status" value="1"/>
</dbReference>
<name>A0A1H2EPA2_9GAMM</name>
<dbReference type="AlphaFoldDB" id="A0A1H2EPA2"/>
<keyword evidence="18" id="KW-1185">Reference proteome</keyword>
<gene>
    <name evidence="17" type="ORF">SAMN05216210_0922</name>
</gene>
<protein>
    <submittedName>
        <fullName evidence="17">Methyl-accepting chemotaxis sensory transducer with Pas/Pac sensor</fullName>
    </submittedName>
</protein>
<feature type="domain" description="Methyl-accepting transducer" evidence="14">
    <location>
        <begin position="250"/>
        <end position="486"/>
    </location>
</feature>
<evidence type="ECO:0000313" key="18">
    <source>
        <dbReference type="Proteomes" id="UP000243924"/>
    </source>
</evidence>
<dbReference type="InterPro" id="IPR000014">
    <property type="entry name" value="PAS"/>
</dbReference>
<evidence type="ECO:0000256" key="7">
    <source>
        <dbReference type="ARBA" id="ARBA00022989"/>
    </source>
</evidence>
<sequence length="522" mass="56224">MRKNLPVSGQEKTFAADQRLISATDPRGEIQYCNDEFEAVSGFSRQELIGSPHNLVRHPDMPPAVYEQMWACLKAGKCWMGIVKNRCKNGDHYWVEAYVTPVMEGGQIIGFESVRTQPDRERVERAERVYQAINAGKSPLGGLQRLSSLLGHCWSALLLALITGVLVGALSGVWWLGLLALGGGVLAAGVLFGHFSRGVSLSLGQINNAFDDPLAALIFTGQGGLMGRLQMVLISEAARIRTALTRLTDYTEQTSEAAAESQDLASKTRQALDAQRNETDMASTAMTQMAASITEVSGNVQLTADEAANAQNLVNQGSAVADNTLEVIQALSQTVEQVTRTVESLAAESGQIGKAAELIQAISEQTNLLALNAAIEAARAGEQGRGFAVVADEVRSLAQKTRDSTESIKEVIARLQDSSQVAVNMVHQGNSEVEKGLAQVEQTQQALQGIRTTMEQINRMTQQMAAASEQQARVADTISEQIRHIAGSADTSLKLAGQASERGQYLEQTATDLQRLAERFNS</sequence>
<evidence type="ECO:0000256" key="1">
    <source>
        <dbReference type="ARBA" id="ARBA00004429"/>
    </source>
</evidence>
<keyword evidence="6 13" id="KW-0812">Transmembrane</keyword>
<dbReference type="PROSITE" id="PS50111">
    <property type="entry name" value="CHEMOTAXIS_TRANSDUC_2"/>
    <property type="match status" value="1"/>
</dbReference>
<dbReference type="EMBL" id="LT629787">
    <property type="protein sequence ID" value="SDT96992.1"/>
    <property type="molecule type" value="Genomic_DNA"/>
</dbReference>
<dbReference type="GO" id="GO:0052131">
    <property type="term" value="P:positive aerotaxis"/>
    <property type="evidence" value="ECO:0007669"/>
    <property type="project" value="UniProtKB-ARBA"/>
</dbReference>
<evidence type="ECO:0000256" key="2">
    <source>
        <dbReference type="ARBA" id="ARBA00022475"/>
    </source>
</evidence>
<feature type="domain" description="PAS" evidence="15">
    <location>
        <begin position="21"/>
        <end position="76"/>
    </location>
</feature>
<dbReference type="STRING" id="1434072.SAMN05216210_0922"/>
<dbReference type="PANTHER" id="PTHR32089:SF74">
    <property type="entry name" value="METHYL-ACCEPTING CHEMOTAXIS PROTEIN AER"/>
    <property type="match status" value="1"/>
</dbReference>
<evidence type="ECO:0000256" key="12">
    <source>
        <dbReference type="SAM" id="Coils"/>
    </source>
</evidence>
<dbReference type="GO" id="GO:0005886">
    <property type="term" value="C:plasma membrane"/>
    <property type="evidence" value="ECO:0007669"/>
    <property type="project" value="UniProtKB-SubCell"/>
</dbReference>
<dbReference type="GO" id="GO:0007165">
    <property type="term" value="P:signal transduction"/>
    <property type="evidence" value="ECO:0007669"/>
    <property type="project" value="UniProtKB-KW"/>
</dbReference>
<keyword evidence="9 11" id="KW-0807">Transducer</keyword>
<keyword evidence="12" id="KW-0175">Coiled coil</keyword>
<evidence type="ECO:0000256" key="6">
    <source>
        <dbReference type="ARBA" id="ARBA00022692"/>
    </source>
</evidence>
<evidence type="ECO:0000256" key="3">
    <source>
        <dbReference type="ARBA" id="ARBA00022481"/>
    </source>
</evidence>
<dbReference type="InterPro" id="IPR035965">
    <property type="entry name" value="PAS-like_dom_sf"/>
</dbReference>
<dbReference type="CDD" id="cd00130">
    <property type="entry name" value="PAS"/>
    <property type="match status" value="1"/>
</dbReference>
<dbReference type="PROSITE" id="PS50112">
    <property type="entry name" value="PAS"/>
    <property type="match status" value="1"/>
</dbReference>
<keyword evidence="4" id="KW-0145">Chemotaxis</keyword>
<dbReference type="InterPro" id="IPR004089">
    <property type="entry name" value="MCPsignal_dom"/>
</dbReference>
<feature type="transmembrane region" description="Helical" evidence="13">
    <location>
        <begin position="146"/>
        <end position="167"/>
    </location>
</feature>
<organism evidence="17 18">
    <name type="scientific">Halopseudomonas salegens</name>
    <dbReference type="NCBI Taxonomy" id="1434072"/>
    <lineage>
        <taxon>Bacteria</taxon>
        <taxon>Pseudomonadati</taxon>
        <taxon>Pseudomonadota</taxon>
        <taxon>Gammaproteobacteria</taxon>
        <taxon>Pseudomonadales</taxon>
        <taxon>Pseudomonadaceae</taxon>
        <taxon>Halopseudomonas</taxon>
    </lineage>
</organism>
<dbReference type="SUPFAM" id="SSF55785">
    <property type="entry name" value="PYP-like sensor domain (PAS domain)"/>
    <property type="match status" value="1"/>
</dbReference>
<dbReference type="Pfam" id="PF00015">
    <property type="entry name" value="MCPsignal"/>
    <property type="match status" value="1"/>
</dbReference>
<feature type="coiled-coil region" evidence="12">
    <location>
        <begin position="440"/>
        <end position="470"/>
    </location>
</feature>
<evidence type="ECO:0000256" key="8">
    <source>
        <dbReference type="ARBA" id="ARBA00023136"/>
    </source>
</evidence>
<dbReference type="OrthoDB" id="5675566at2"/>
<reference evidence="18" key="1">
    <citation type="submission" date="2016-10" db="EMBL/GenBank/DDBJ databases">
        <authorList>
            <person name="Varghese N."/>
            <person name="Submissions S."/>
        </authorList>
    </citation>
    <scope>NUCLEOTIDE SEQUENCE [LARGE SCALE GENOMIC DNA]</scope>
    <source>
        <strain evidence="18">CECT 8338</strain>
    </source>
</reference>
<accession>A0A1H2EPA2</accession>
<keyword evidence="3" id="KW-0488">Methylation</keyword>
<dbReference type="InterPro" id="IPR013655">
    <property type="entry name" value="PAS_fold_3"/>
</dbReference>
<dbReference type="CDD" id="cd11386">
    <property type="entry name" value="MCP_signal"/>
    <property type="match status" value="1"/>
</dbReference>
<keyword evidence="8 13" id="KW-0472">Membrane</keyword>
<comment type="subcellular location">
    <subcellularLocation>
        <location evidence="1">Cell inner membrane</location>
        <topology evidence="1">Multi-pass membrane protein</topology>
    </subcellularLocation>
</comment>
<proteinExistence type="inferred from homology"/>
<evidence type="ECO:0000313" key="17">
    <source>
        <dbReference type="EMBL" id="SDT96992.1"/>
    </source>
</evidence>
<dbReference type="InterPro" id="IPR000727">
    <property type="entry name" value="T_SNARE_dom"/>
</dbReference>
<feature type="domain" description="T-SNARE coiled-coil homology" evidence="16">
    <location>
        <begin position="437"/>
        <end position="499"/>
    </location>
</feature>
<dbReference type="Pfam" id="PF08447">
    <property type="entry name" value="PAS_3"/>
    <property type="match status" value="1"/>
</dbReference>
<evidence type="ECO:0000256" key="10">
    <source>
        <dbReference type="ARBA" id="ARBA00029447"/>
    </source>
</evidence>
<evidence type="ECO:0000259" key="15">
    <source>
        <dbReference type="PROSITE" id="PS50112"/>
    </source>
</evidence>
<dbReference type="RefSeq" id="WP_092384593.1">
    <property type="nucleotide sequence ID" value="NZ_LT629787.1"/>
</dbReference>
<dbReference type="SUPFAM" id="SSF58104">
    <property type="entry name" value="Methyl-accepting chemotaxis protein (MCP) signaling domain"/>
    <property type="match status" value="1"/>
</dbReference>
<keyword evidence="5" id="KW-0997">Cell inner membrane</keyword>
<evidence type="ECO:0000259" key="14">
    <source>
        <dbReference type="PROSITE" id="PS50111"/>
    </source>
</evidence>
<evidence type="ECO:0000256" key="5">
    <source>
        <dbReference type="ARBA" id="ARBA00022519"/>
    </source>
</evidence>
<evidence type="ECO:0000256" key="11">
    <source>
        <dbReference type="PROSITE-ProRule" id="PRU00284"/>
    </source>
</evidence>
<comment type="similarity">
    <text evidence="10">Belongs to the methyl-accepting chemotaxis (MCP) protein family.</text>
</comment>
<dbReference type="Gene3D" id="1.10.287.950">
    <property type="entry name" value="Methyl-accepting chemotaxis protein"/>
    <property type="match status" value="1"/>
</dbReference>
<evidence type="ECO:0000256" key="9">
    <source>
        <dbReference type="ARBA" id="ARBA00023224"/>
    </source>
</evidence>
<keyword evidence="7 13" id="KW-1133">Transmembrane helix</keyword>
<dbReference type="FunFam" id="1.10.287.950:FF:000001">
    <property type="entry name" value="Methyl-accepting chemotaxis sensory transducer"/>
    <property type="match status" value="1"/>
</dbReference>
<dbReference type="Gene3D" id="3.30.450.20">
    <property type="entry name" value="PAS domain"/>
    <property type="match status" value="1"/>
</dbReference>
<evidence type="ECO:0000256" key="4">
    <source>
        <dbReference type="ARBA" id="ARBA00022500"/>
    </source>
</evidence>
<feature type="transmembrane region" description="Helical" evidence="13">
    <location>
        <begin position="173"/>
        <end position="195"/>
    </location>
</feature>
<dbReference type="NCBIfam" id="TIGR00229">
    <property type="entry name" value="sensory_box"/>
    <property type="match status" value="1"/>
</dbReference>
<keyword evidence="2" id="KW-1003">Cell membrane</keyword>
<dbReference type="PROSITE" id="PS50192">
    <property type="entry name" value="T_SNARE"/>
    <property type="match status" value="1"/>
</dbReference>
<dbReference type="SMART" id="SM00283">
    <property type="entry name" value="MA"/>
    <property type="match status" value="1"/>
</dbReference>
<evidence type="ECO:0000259" key="16">
    <source>
        <dbReference type="PROSITE" id="PS50192"/>
    </source>
</evidence>